<keyword evidence="8" id="KW-0812">Transmembrane</keyword>
<name>A0A160HKU3_9APHY</name>
<keyword evidence="5 6" id="KW-0408">Iron</keyword>
<keyword evidence="3 6" id="KW-0479">Metal-binding</keyword>
<comment type="cofactor">
    <cofactor evidence="1 6">
        <name>heme</name>
        <dbReference type="ChEBI" id="CHEBI:30413"/>
    </cofactor>
</comment>
<dbReference type="AlphaFoldDB" id="A0A160HKU3"/>
<dbReference type="PROSITE" id="PS00086">
    <property type="entry name" value="CYTOCHROME_P450"/>
    <property type="match status" value="1"/>
</dbReference>
<feature type="transmembrane region" description="Helical" evidence="8">
    <location>
        <begin position="6"/>
        <end position="25"/>
    </location>
</feature>
<dbReference type="InterPro" id="IPR036396">
    <property type="entry name" value="Cyt_P450_sf"/>
</dbReference>
<keyword evidence="6 7" id="KW-0349">Heme</keyword>
<proteinExistence type="evidence at transcript level"/>
<dbReference type="InterPro" id="IPR001128">
    <property type="entry name" value="Cyt_P450"/>
</dbReference>
<dbReference type="Gene3D" id="1.10.630.10">
    <property type="entry name" value="Cytochrome P450"/>
    <property type="match status" value="1"/>
</dbReference>
<keyword evidence="8" id="KW-1133">Transmembrane helix</keyword>
<evidence type="ECO:0000256" key="6">
    <source>
        <dbReference type="PIRSR" id="PIRSR602403-1"/>
    </source>
</evidence>
<evidence type="ECO:0000256" key="2">
    <source>
        <dbReference type="ARBA" id="ARBA00010617"/>
    </source>
</evidence>
<accession>A0A160HKU3</accession>
<evidence type="ECO:0000256" key="5">
    <source>
        <dbReference type="ARBA" id="ARBA00023004"/>
    </source>
</evidence>
<organism evidence="9">
    <name type="scientific">Polyporus umbellatus</name>
    <dbReference type="NCBI Taxonomy" id="158314"/>
    <lineage>
        <taxon>Eukaryota</taxon>
        <taxon>Fungi</taxon>
        <taxon>Dikarya</taxon>
        <taxon>Basidiomycota</taxon>
        <taxon>Agaricomycotina</taxon>
        <taxon>Agaricomycetes</taxon>
        <taxon>Polyporales</taxon>
        <taxon>Polyporaceae</taxon>
        <taxon>Polyporus</taxon>
    </lineage>
</organism>
<dbReference type="CDD" id="cd11041">
    <property type="entry name" value="CYP503A1-like"/>
    <property type="match status" value="1"/>
</dbReference>
<dbReference type="PRINTS" id="PR00465">
    <property type="entry name" value="EP450IV"/>
</dbReference>
<protein>
    <submittedName>
        <fullName evidence="9">Cytochrome P450</fullName>
    </submittedName>
</protein>
<reference evidence="9" key="1">
    <citation type="submission" date="2015-11" db="EMBL/GenBank/DDBJ databases">
        <authorList>
            <person name="Zhang Y."/>
            <person name="Guo Z."/>
        </authorList>
    </citation>
    <scope>NUCLEOTIDE SEQUENCE</scope>
    <source>
        <strain evidence="9">L1</strain>
    </source>
</reference>
<evidence type="ECO:0000256" key="1">
    <source>
        <dbReference type="ARBA" id="ARBA00001971"/>
    </source>
</evidence>
<evidence type="ECO:0000256" key="4">
    <source>
        <dbReference type="ARBA" id="ARBA00023002"/>
    </source>
</evidence>
<dbReference type="GO" id="GO:0020037">
    <property type="term" value="F:heme binding"/>
    <property type="evidence" value="ECO:0007669"/>
    <property type="project" value="InterPro"/>
</dbReference>
<dbReference type="SUPFAM" id="SSF48264">
    <property type="entry name" value="Cytochrome P450"/>
    <property type="match status" value="1"/>
</dbReference>
<evidence type="ECO:0000256" key="3">
    <source>
        <dbReference type="ARBA" id="ARBA00022723"/>
    </source>
</evidence>
<keyword evidence="7" id="KW-0503">Monooxygenase</keyword>
<dbReference type="Pfam" id="PF00067">
    <property type="entry name" value="p450"/>
    <property type="match status" value="1"/>
</dbReference>
<keyword evidence="8" id="KW-0472">Membrane</keyword>
<sequence>MSDSGETWQFLIALAALYCVVIYTVRRRRNPLHSIPTIGPSAPLVSYLGAIRYIRNAEGMLWQGYRKYYGSIFKVSMLDGWLVVLSGPRLIDELRRISDDQLSSVEGVAEVLQLRHTLDPSFDDQFHVPVVRDKLARNLAAVYPDVLDEIFVAFQEYIPYRNDSEWVSVHMYPIVQKVMARASNRIFVGLPHCRDPKYLDVTVNFTNDVFISSFIINRFPDFIKPLIGRMLPATTKSKKILRPILLPMLKERLAAMDSKKGEDKPRDMLQWLLEEGRSKGTPLDSIVDKVLLVNFGAIHTSTVTFTHALYNLATYTHHIEPLRDEIESIIKEEGWSTGSLKKMRKLDSFLKESMRLADGSLLNMFRKAMKDVTLSDGTRIPKGTLVAASAVVAHSDDTRYADPTVFDPFRFARMREGDIEESDKHQLVNTSVDFITFGHGKHACPGRFFAANALKTMMAYLVLNYDVRFEEEGKRPANIRIGPSNLPSESAQVLFRKRRVEGQTLESCGDWTRPARVLY</sequence>
<evidence type="ECO:0000256" key="7">
    <source>
        <dbReference type="RuleBase" id="RU000461"/>
    </source>
</evidence>
<dbReference type="EMBL" id="KU179176">
    <property type="protein sequence ID" value="ANC28048.1"/>
    <property type="molecule type" value="mRNA"/>
</dbReference>
<comment type="similarity">
    <text evidence="2 7">Belongs to the cytochrome P450 family.</text>
</comment>
<dbReference type="InterPro" id="IPR002403">
    <property type="entry name" value="Cyt_P450_E_grp-IV"/>
</dbReference>
<feature type="binding site" description="axial binding residue" evidence="6">
    <location>
        <position position="444"/>
    </location>
    <ligand>
        <name>heme</name>
        <dbReference type="ChEBI" id="CHEBI:30413"/>
    </ligand>
    <ligandPart>
        <name>Fe</name>
        <dbReference type="ChEBI" id="CHEBI:18248"/>
    </ligandPart>
</feature>
<evidence type="ECO:0000256" key="8">
    <source>
        <dbReference type="SAM" id="Phobius"/>
    </source>
</evidence>
<dbReference type="PANTHER" id="PTHR46206">
    <property type="entry name" value="CYTOCHROME P450"/>
    <property type="match status" value="1"/>
</dbReference>
<dbReference type="GO" id="GO:0004497">
    <property type="term" value="F:monooxygenase activity"/>
    <property type="evidence" value="ECO:0007669"/>
    <property type="project" value="UniProtKB-KW"/>
</dbReference>
<dbReference type="GO" id="GO:0016705">
    <property type="term" value="F:oxidoreductase activity, acting on paired donors, with incorporation or reduction of molecular oxygen"/>
    <property type="evidence" value="ECO:0007669"/>
    <property type="project" value="InterPro"/>
</dbReference>
<dbReference type="InterPro" id="IPR017972">
    <property type="entry name" value="Cyt_P450_CS"/>
</dbReference>
<keyword evidence="4 7" id="KW-0560">Oxidoreductase</keyword>
<evidence type="ECO:0000313" key="9">
    <source>
        <dbReference type="EMBL" id="ANC28048.1"/>
    </source>
</evidence>
<dbReference type="GO" id="GO:0005506">
    <property type="term" value="F:iron ion binding"/>
    <property type="evidence" value="ECO:0007669"/>
    <property type="project" value="InterPro"/>
</dbReference>